<evidence type="ECO:0000313" key="1">
    <source>
        <dbReference type="EMBL" id="GAN80621.1"/>
    </source>
</evidence>
<proteinExistence type="predicted"/>
<name>A0A0D6PGZ1_9PROT</name>
<dbReference type="EMBL" id="BANC01000054">
    <property type="protein sequence ID" value="GAN80621.1"/>
    <property type="molecule type" value="Genomic_DNA"/>
</dbReference>
<gene>
    <name evidence="1" type="ORF">Aam_055_001</name>
</gene>
<comment type="caution">
    <text evidence="1">The sequence shown here is derived from an EMBL/GenBank/DDBJ whole genome shotgun (WGS) entry which is preliminary data.</text>
</comment>
<protein>
    <submittedName>
        <fullName evidence="1">Uncharacterized protein</fullName>
    </submittedName>
</protein>
<sequence length="117" mass="12722">MSRAFSHLSEGMAAAAKAQAALVSEVFKSEPNLWLKPVSRENAASVTHEWLASHKARQEKVLHGIREINDTLMACFFSVADELIDCMDVNKNEPETSGAKVEHIKVTSAAEKKSAAA</sequence>
<keyword evidence="2" id="KW-1185">Reference proteome</keyword>
<organism evidence="1 2">
    <name type="scientific">Acidocella aminolytica 101 = DSM 11237</name>
    <dbReference type="NCBI Taxonomy" id="1120923"/>
    <lineage>
        <taxon>Bacteria</taxon>
        <taxon>Pseudomonadati</taxon>
        <taxon>Pseudomonadota</taxon>
        <taxon>Alphaproteobacteria</taxon>
        <taxon>Acetobacterales</taxon>
        <taxon>Acidocellaceae</taxon>
        <taxon>Acidocella</taxon>
    </lineage>
</organism>
<reference evidence="1 2" key="1">
    <citation type="submission" date="2012-11" db="EMBL/GenBank/DDBJ databases">
        <title>Whole genome sequence of Acidocella aminolytica 101 = DSM 11237.</title>
        <authorList>
            <person name="Azuma Y."/>
            <person name="Higashiura N."/>
            <person name="Hirakawa H."/>
            <person name="Matsushita K."/>
        </authorList>
    </citation>
    <scope>NUCLEOTIDE SEQUENCE [LARGE SCALE GENOMIC DNA]</scope>
    <source>
        <strain evidence="2">101 / DSM 11237</strain>
    </source>
</reference>
<dbReference type="AlphaFoldDB" id="A0A0D6PGZ1"/>
<evidence type="ECO:0000313" key="2">
    <source>
        <dbReference type="Proteomes" id="UP000032668"/>
    </source>
</evidence>
<dbReference type="Proteomes" id="UP000032668">
    <property type="component" value="Unassembled WGS sequence"/>
</dbReference>
<accession>A0A0D6PGZ1</accession>